<reference evidence="1" key="1">
    <citation type="submission" date="2021-01" db="EMBL/GenBank/DDBJ databases">
        <authorList>
            <person name="Corre E."/>
            <person name="Pelletier E."/>
            <person name="Niang G."/>
            <person name="Scheremetjew M."/>
            <person name="Finn R."/>
            <person name="Kale V."/>
            <person name="Holt S."/>
            <person name="Cochrane G."/>
            <person name="Meng A."/>
            <person name="Brown T."/>
            <person name="Cohen L."/>
        </authorList>
    </citation>
    <scope>NUCLEOTIDE SEQUENCE</scope>
    <source>
        <strain evidence="1">RCC856</strain>
    </source>
</reference>
<dbReference type="AlphaFoldDB" id="A0A7S2Z8E1"/>
<sequence>MPAEIEYLLEVSAAEEVAYIAHSQGTTQAFAAFSMPEFADLQDKVNLHIALAPVAFVGNTESALFQIAGHLDVVRNFALIPELQSFGNTFLGSGAGANMIKALVPTLCDSFLGDCDGDPNDAHNSIFNTGMMGSLFGLPDMKHLNQSRIPVYLSHIPEGTSMKNLVHWSQAVRSKKFRHFDFGSCSSVESCPNTFRYGQGTPPDFDLSNYKVPTVLISGSKDPIANGKDVRKLIRALSENSGVLVRSKELESYDHNDFTIAMDGQDIFFPFLQNYLQEYACENIGGAQGAAAAAATGAGLAQEPEPAFEWGDFLDEEDSLIAFIQKYLNG</sequence>
<evidence type="ECO:0000313" key="1">
    <source>
        <dbReference type="EMBL" id="CAE0028105.1"/>
    </source>
</evidence>
<dbReference type="Gene3D" id="3.40.50.1820">
    <property type="entry name" value="alpha/beta hydrolase"/>
    <property type="match status" value="1"/>
</dbReference>
<accession>A0A7S2Z8E1</accession>
<dbReference type="PANTHER" id="PTHR11005">
    <property type="entry name" value="LYSOSOMAL ACID LIPASE-RELATED"/>
    <property type="match status" value="1"/>
</dbReference>
<protein>
    <submittedName>
        <fullName evidence="1">Uncharacterized protein</fullName>
    </submittedName>
</protein>
<dbReference type="EMBL" id="HBHU01013662">
    <property type="protein sequence ID" value="CAE0028105.1"/>
    <property type="molecule type" value="Transcribed_RNA"/>
</dbReference>
<dbReference type="SUPFAM" id="SSF53474">
    <property type="entry name" value="alpha/beta-Hydrolases"/>
    <property type="match status" value="1"/>
</dbReference>
<dbReference type="InterPro" id="IPR029058">
    <property type="entry name" value="AB_hydrolase_fold"/>
</dbReference>
<gene>
    <name evidence="1" type="ORF">CLAU1311_LOCUS8895</name>
</gene>
<name>A0A7S2Z8E1_9CHLO</name>
<organism evidence="1">
    <name type="scientific">Chloropicon laureae</name>
    <dbReference type="NCBI Taxonomy" id="464258"/>
    <lineage>
        <taxon>Eukaryota</taxon>
        <taxon>Viridiplantae</taxon>
        <taxon>Chlorophyta</taxon>
        <taxon>Chloropicophyceae</taxon>
        <taxon>Chloropicales</taxon>
        <taxon>Chloropicaceae</taxon>
        <taxon>Chloropicon</taxon>
    </lineage>
</organism>
<proteinExistence type="predicted"/>